<dbReference type="Pfam" id="PF18891">
    <property type="entry name" value="FANCL_d3"/>
    <property type="match status" value="1"/>
</dbReference>
<accession>A0ABP0WYI5</accession>
<dbReference type="CDD" id="cd16490">
    <property type="entry name" value="RING-CH-C4HC3_FANCL"/>
    <property type="match status" value="1"/>
</dbReference>
<evidence type="ECO:0000259" key="1">
    <source>
        <dbReference type="Pfam" id="PF09765"/>
    </source>
</evidence>
<sequence>MATVLPLNAQLTAFQVFLLVQGKEYEFGLHNVPSPEEAGKVSLRNAKLDCKLELRMLLEGFEHVLQERMKQSLDVATFVEEFKDILDRIVQAQPQVVLPSASFYAWIVAEIEAIGWEHVAWISPQLTTLHLCFFDVAGREHIVHVNLPPDYPEKQPLATADLPIAVELRWGPDGTMNAILSQFQLAAERFQDFWANMEDIDKHVWVMEPEHPSRANCFRRIALGGHCSLSITVNPLSPRSIPEYRFFGSDALISPIRKRMDSCMSHWYVMDRLLRINLEDVLELTFPCPQDTDQDDISANCIICYNYRLPHGTGDWVSKEGLVPDRVCDNGSCGRPFHSACLVEWLRAIPTTRQSFDVLFGSCPCCSHPIMVKCTSG</sequence>
<evidence type="ECO:0000313" key="6">
    <source>
        <dbReference type="Proteomes" id="UP001497444"/>
    </source>
</evidence>
<name>A0ABP0WYI5_9BRYO</name>
<dbReference type="PANTHER" id="PTHR13206">
    <property type="entry name" value="UBIQUITIN LIGASE PROTEIN PHF9 FANCONI ANEMIA GROUP L PROTEIN"/>
    <property type="match status" value="1"/>
</dbReference>
<dbReference type="InterPro" id="IPR043003">
    <property type="entry name" value="FANCL_d3_sf"/>
</dbReference>
<feature type="domain" description="FANCL C-terminal" evidence="2">
    <location>
        <begin position="299"/>
        <end position="374"/>
    </location>
</feature>
<dbReference type="InterPro" id="IPR026848">
    <property type="entry name" value="Fancl"/>
</dbReference>
<dbReference type="CDD" id="cd23831">
    <property type="entry name" value="DRWD-N_FANCL"/>
    <property type="match status" value="1"/>
</dbReference>
<feature type="domain" description="FANCL UBC-like" evidence="4">
    <location>
        <begin position="192"/>
        <end position="289"/>
    </location>
</feature>
<dbReference type="Pfam" id="PF11793">
    <property type="entry name" value="FANCL_C"/>
    <property type="match status" value="1"/>
</dbReference>
<dbReference type="PANTHER" id="PTHR13206:SF0">
    <property type="entry name" value="E3 UBIQUITIN-PROTEIN LIGASE FANCL"/>
    <property type="match status" value="1"/>
</dbReference>
<dbReference type="SUPFAM" id="SSF57850">
    <property type="entry name" value="RING/U-box"/>
    <property type="match status" value="1"/>
</dbReference>
<evidence type="ECO:0008006" key="7">
    <source>
        <dbReference type="Google" id="ProtNLM"/>
    </source>
</evidence>
<gene>
    <name evidence="5" type="ORF">CSSPJE1EN1_LOCUS17403</name>
</gene>
<feature type="domain" description="FANCL UBC-like" evidence="3">
    <location>
        <begin position="102"/>
        <end position="189"/>
    </location>
</feature>
<dbReference type="InterPro" id="IPR043898">
    <property type="entry name" value="FANCL_d2"/>
</dbReference>
<dbReference type="EMBL" id="OZ020099">
    <property type="protein sequence ID" value="CAK9271925.1"/>
    <property type="molecule type" value="Genomic_DNA"/>
</dbReference>
<organism evidence="5 6">
    <name type="scientific">Sphagnum jensenii</name>
    <dbReference type="NCBI Taxonomy" id="128206"/>
    <lineage>
        <taxon>Eukaryota</taxon>
        <taxon>Viridiplantae</taxon>
        <taxon>Streptophyta</taxon>
        <taxon>Embryophyta</taxon>
        <taxon>Bryophyta</taxon>
        <taxon>Sphagnophytina</taxon>
        <taxon>Sphagnopsida</taxon>
        <taxon>Sphagnales</taxon>
        <taxon>Sphagnaceae</taxon>
        <taxon>Sphagnum</taxon>
    </lineage>
</organism>
<dbReference type="Gene3D" id="3.30.40.10">
    <property type="entry name" value="Zinc/RING finger domain, C3HC4 (zinc finger)"/>
    <property type="match status" value="1"/>
</dbReference>
<protein>
    <recommendedName>
        <fullName evidence="7">E3 ubiquitin-protein ligase FANCL</fullName>
    </recommendedName>
</protein>
<dbReference type="Gene3D" id="3.10.110.10">
    <property type="entry name" value="Ubiquitin Conjugating Enzyme"/>
    <property type="match status" value="1"/>
</dbReference>
<keyword evidence="6" id="KW-1185">Reference proteome</keyword>
<feature type="domain" description="Fanconi anemia complex subunit FancL WD-repeat containing" evidence="1">
    <location>
        <begin position="4"/>
        <end position="88"/>
    </location>
</feature>
<evidence type="ECO:0000259" key="2">
    <source>
        <dbReference type="Pfam" id="PF11793"/>
    </source>
</evidence>
<dbReference type="Gene3D" id="3.10.110.20">
    <property type="entry name" value="RWD domain-like"/>
    <property type="match status" value="1"/>
</dbReference>
<dbReference type="CDD" id="cd23786">
    <property type="entry name" value="ELF_FANCL"/>
    <property type="match status" value="1"/>
</dbReference>
<evidence type="ECO:0000259" key="4">
    <source>
        <dbReference type="Pfam" id="PF18891"/>
    </source>
</evidence>
<dbReference type="InterPro" id="IPR044037">
    <property type="entry name" value="FANCL_d3"/>
</dbReference>
<dbReference type="InterPro" id="IPR016135">
    <property type="entry name" value="UBQ-conjugating_enzyme/RWD"/>
</dbReference>
<dbReference type="InterPro" id="IPR013083">
    <property type="entry name" value="Znf_RING/FYVE/PHD"/>
</dbReference>
<dbReference type="InterPro" id="IPR026850">
    <property type="entry name" value="FANCL_C"/>
</dbReference>
<reference evidence="5" key="1">
    <citation type="submission" date="2024-02" db="EMBL/GenBank/DDBJ databases">
        <authorList>
            <consortium name="ELIXIR-Norway"/>
            <consortium name="Elixir Norway"/>
        </authorList>
    </citation>
    <scope>NUCLEOTIDE SEQUENCE</scope>
</reference>
<dbReference type="CDD" id="cd23832">
    <property type="entry name" value="DRWD-C_FANCL"/>
    <property type="match status" value="1"/>
</dbReference>
<dbReference type="Proteomes" id="UP001497444">
    <property type="component" value="Chromosome 4"/>
</dbReference>
<proteinExistence type="predicted"/>
<evidence type="ECO:0000259" key="3">
    <source>
        <dbReference type="Pfam" id="PF18890"/>
    </source>
</evidence>
<dbReference type="InterPro" id="IPR019162">
    <property type="entry name" value="FancL_WD-rpt_cont_dom"/>
</dbReference>
<evidence type="ECO:0000313" key="5">
    <source>
        <dbReference type="EMBL" id="CAK9271925.1"/>
    </source>
</evidence>
<dbReference type="Pfam" id="PF09765">
    <property type="entry name" value="FANCL_d1"/>
    <property type="match status" value="1"/>
</dbReference>
<dbReference type="SMART" id="SM01197">
    <property type="entry name" value="FANCL_C"/>
    <property type="match status" value="1"/>
</dbReference>
<dbReference type="Pfam" id="PF18890">
    <property type="entry name" value="FANCL_d2"/>
    <property type="match status" value="1"/>
</dbReference>